<name>A0ACC0ISG4_9ERIC</name>
<keyword evidence="2" id="KW-1185">Reference proteome</keyword>
<evidence type="ECO:0000313" key="1">
    <source>
        <dbReference type="EMBL" id="KAI8028847.1"/>
    </source>
</evidence>
<dbReference type="EMBL" id="CM045758">
    <property type="protein sequence ID" value="KAI8028847.1"/>
    <property type="molecule type" value="Genomic_DNA"/>
</dbReference>
<gene>
    <name evidence="1" type="ORF">LOK49_LG01G01445</name>
</gene>
<reference evidence="1 2" key="1">
    <citation type="journal article" date="2022" name="Plant J.">
        <title>Chromosome-level genome of Camellia lanceoleosa provides a valuable resource for understanding genome evolution and self-incompatibility.</title>
        <authorList>
            <person name="Gong W."/>
            <person name="Xiao S."/>
            <person name="Wang L."/>
            <person name="Liao Z."/>
            <person name="Chang Y."/>
            <person name="Mo W."/>
            <person name="Hu G."/>
            <person name="Li W."/>
            <person name="Zhao G."/>
            <person name="Zhu H."/>
            <person name="Hu X."/>
            <person name="Ji K."/>
            <person name="Xiang X."/>
            <person name="Song Q."/>
            <person name="Yuan D."/>
            <person name="Jin S."/>
            <person name="Zhang L."/>
        </authorList>
    </citation>
    <scope>NUCLEOTIDE SEQUENCE [LARGE SCALE GENOMIC DNA]</scope>
    <source>
        <strain evidence="1">SQ_2022a</strain>
    </source>
</reference>
<sequence length="513" mass="57594">MNAMALIPGDIDLLVLLITLSLLIITIIIFKHNSFPSKARPPLPPGPYPWPIVGNMFQLSKKTPHITLAKLAQVHGPLMMLKVGARPLIVGSSPAAAKEILVTHDRVLSGRCVPHPIQVQGSILHNLALAVSDECDDGWKRVRTIYRTQLLSTTALESQVKLREKKVVEMVKYLGGSKEGQVVSIRDVVFSCALNIVSNAVFSMDFVDFEGKGVGEGMNEYIRGFAELCASPQLVDMYPILGGWDFQRMYKNVMNIFQKICAAWVDIVKERRNKRYDDDSPSHQDFTHALISTGLTDEQINPMLQELFSASTESTSLITEWALTELIRNQEAMQKVRNELAKGVAGDTVRESDLPQLPYLEACVKETLRLHPPAPLLLPHRAVQTCQVMGYTIPEDSRVLVNIWAIGRDPTLWNDPSNFKPERFLKSNLGLGYMGKDFEYLPFGSGRRMCPGQPLALRMLPLILASLLHHFDWVLPIPTNVAGLAEMDMTDKLDMTLQKEEKLRIIPKLRRHY</sequence>
<protein>
    <submittedName>
        <fullName evidence="1">Corytuberine synthase</fullName>
    </submittedName>
</protein>
<comment type="caution">
    <text evidence="1">The sequence shown here is derived from an EMBL/GenBank/DDBJ whole genome shotgun (WGS) entry which is preliminary data.</text>
</comment>
<dbReference type="Proteomes" id="UP001060215">
    <property type="component" value="Chromosome 1"/>
</dbReference>
<proteinExistence type="predicted"/>
<evidence type="ECO:0000313" key="2">
    <source>
        <dbReference type="Proteomes" id="UP001060215"/>
    </source>
</evidence>
<organism evidence="1 2">
    <name type="scientific">Camellia lanceoleosa</name>
    <dbReference type="NCBI Taxonomy" id="1840588"/>
    <lineage>
        <taxon>Eukaryota</taxon>
        <taxon>Viridiplantae</taxon>
        <taxon>Streptophyta</taxon>
        <taxon>Embryophyta</taxon>
        <taxon>Tracheophyta</taxon>
        <taxon>Spermatophyta</taxon>
        <taxon>Magnoliopsida</taxon>
        <taxon>eudicotyledons</taxon>
        <taxon>Gunneridae</taxon>
        <taxon>Pentapetalae</taxon>
        <taxon>asterids</taxon>
        <taxon>Ericales</taxon>
        <taxon>Theaceae</taxon>
        <taxon>Camellia</taxon>
    </lineage>
</organism>
<accession>A0ACC0ISG4</accession>